<dbReference type="Pfam" id="PF00111">
    <property type="entry name" value="Fer2"/>
    <property type="match status" value="1"/>
</dbReference>
<dbReference type="PANTHER" id="PTHR47354">
    <property type="entry name" value="NADH OXIDOREDUCTASE HCR"/>
    <property type="match status" value="1"/>
</dbReference>
<dbReference type="InterPro" id="IPR012675">
    <property type="entry name" value="Beta-grasp_dom_sf"/>
</dbReference>
<keyword evidence="4" id="KW-1185">Reference proteome</keyword>
<dbReference type="Proteomes" id="UP000232638">
    <property type="component" value="Chromosome"/>
</dbReference>
<evidence type="ECO:0000313" key="3">
    <source>
        <dbReference type="EMBL" id="AUB79727.1"/>
    </source>
</evidence>
<reference evidence="3 4" key="1">
    <citation type="submission" date="2017-03" db="EMBL/GenBank/DDBJ databases">
        <title>Complete genome sequence of Candidatus 'Thiodictyon syntrophicum' sp. nov. strain Cad16T, a photolithoautotroph purple sulfur bacterium isolated from an alpine meromictic lake.</title>
        <authorList>
            <person name="Luedin S.M."/>
            <person name="Pothier J.F."/>
            <person name="Danza F."/>
            <person name="Storelli N."/>
            <person name="Wittwer M."/>
            <person name="Tonolla M."/>
        </authorList>
    </citation>
    <scope>NUCLEOTIDE SEQUENCE [LARGE SCALE GENOMIC DNA]</scope>
    <source>
        <strain evidence="3 4">Cad16T</strain>
    </source>
</reference>
<dbReference type="AlphaFoldDB" id="A0A2K8U2F5"/>
<gene>
    <name evidence="3" type="ORF">THSYN_01315</name>
</gene>
<dbReference type="SUPFAM" id="SSF54292">
    <property type="entry name" value="2Fe-2S ferredoxin-like"/>
    <property type="match status" value="1"/>
</dbReference>
<feature type="domain" description="2Fe-2S ferredoxin-type" evidence="1">
    <location>
        <begin position="168"/>
        <end position="258"/>
    </location>
</feature>
<dbReference type="InterPro" id="IPR036010">
    <property type="entry name" value="2Fe-2S_ferredoxin-like_sf"/>
</dbReference>
<dbReference type="KEGG" id="tsy:THSYN_01315"/>
<dbReference type="PROSITE" id="PS00197">
    <property type="entry name" value="2FE2S_FER_1"/>
    <property type="match status" value="1"/>
</dbReference>
<evidence type="ECO:0000313" key="4">
    <source>
        <dbReference type="Proteomes" id="UP000232638"/>
    </source>
</evidence>
<feature type="domain" description="FAD-binding FR-type" evidence="2">
    <location>
        <begin position="265"/>
        <end position="364"/>
    </location>
</feature>
<dbReference type="InterPro" id="IPR017927">
    <property type="entry name" value="FAD-bd_FR_type"/>
</dbReference>
<dbReference type="PRINTS" id="PR00410">
    <property type="entry name" value="PHEHYDRXLASE"/>
</dbReference>
<dbReference type="InterPro" id="IPR006058">
    <property type="entry name" value="2Fe2S_fd_BS"/>
</dbReference>
<evidence type="ECO:0000259" key="2">
    <source>
        <dbReference type="PROSITE" id="PS51384"/>
    </source>
</evidence>
<protein>
    <submittedName>
        <fullName evidence="3">Ferredoxin</fullName>
    </submittedName>
</protein>
<organism evidence="3 4">
    <name type="scientific">Candidatus Thiodictyon syntrophicum</name>
    <dbReference type="NCBI Taxonomy" id="1166950"/>
    <lineage>
        <taxon>Bacteria</taxon>
        <taxon>Pseudomonadati</taxon>
        <taxon>Pseudomonadota</taxon>
        <taxon>Gammaproteobacteria</taxon>
        <taxon>Chromatiales</taxon>
        <taxon>Chromatiaceae</taxon>
        <taxon>Thiodictyon</taxon>
    </lineage>
</organism>
<dbReference type="EMBL" id="CP020370">
    <property type="protein sequence ID" value="AUB79727.1"/>
    <property type="molecule type" value="Genomic_DNA"/>
</dbReference>
<dbReference type="GO" id="GO:0051537">
    <property type="term" value="F:2 iron, 2 sulfur cluster binding"/>
    <property type="evidence" value="ECO:0007669"/>
    <property type="project" value="InterPro"/>
</dbReference>
<dbReference type="PANTHER" id="PTHR47354:SF5">
    <property type="entry name" value="PROTEIN RFBI"/>
    <property type="match status" value="1"/>
</dbReference>
<dbReference type="CDD" id="cd00207">
    <property type="entry name" value="fer2"/>
    <property type="match status" value="1"/>
</dbReference>
<dbReference type="PROSITE" id="PS51085">
    <property type="entry name" value="2FE2S_FER_2"/>
    <property type="match status" value="1"/>
</dbReference>
<dbReference type="InterPro" id="IPR039261">
    <property type="entry name" value="FNR_nucleotide-bd"/>
</dbReference>
<dbReference type="Gene3D" id="3.40.50.80">
    <property type="entry name" value="Nucleotide-binding domain of ferredoxin-NADP reductase (FNR) module"/>
    <property type="match status" value="1"/>
</dbReference>
<dbReference type="Gene3D" id="2.40.30.10">
    <property type="entry name" value="Translation factors"/>
    <property type="match status" value="1"/>
</dbReference>
<dbReference type="SUPFAM" id="SSF52343">
    <property type="entry name" value="Ferredoxin reductase-like, C-terminal NADP-linked domain"/>
    <property type="match status" value="1"/>
</dbReference>
<proteinExistence type="predicted"/>
<dbReference type="InterPro" id="IPR001041">
    <property type="entry name" value="2Fe-2S_ferredoxin-type"/>
</dbReference>
<dbReference type="RefSeq" id="WP_100917545.1">
    <property type="nucleotide sequence ID" value="NZ_CP020370.1"/>
</dbReference>
<dbReference type="OrthoDB" id="9806195at2"/>
<dbReference type="Gene3D" id="3.10.20.30">
    <property type="match status" value="1"/>
</dbReference>
<dbReference type="SUPFAM" id="SSF63380">
    <property type="entry name" value="Riboflavin synthase domain-like"/>
    <property type="match status" value="1"/>
</dbReference>
<accession>A0A2K8U2F5</accession>
<dbReference type="InterPro" id="IPR050415">
    <property type="entry name" value="MRET"/>
</dbReference>
<sequence>MNALSLSRAARLAGVTRAEIQRRIRQGDLPTFEGSVAVRELLKLYPDLVLEREGALARVDRIKALALPSRHLDAALPSPEVLVGRLRGLSDALVAKRSALAAAEALLDQVQAGLAALASDASASAPFRDLESLRDWLAAARRESRSLAPDDPAARLFALDNVLRIMAANVRLLPSGHDFFVEGKESILDAAVRAGVHLSYGCASGTCGQCRARVVSGEVAPIHRHDYVLGERERAQGYILACSWTAVSDLVLEAVEARSADDLPRQEIRAGLRRREALGPDLVSLNLQTPRSQTLRFMAGQRVRLTLDNGASRELPLANCPCDGRSLWFFVRRGPDPFATAVFADLRPGDPILVEGPWGDCVLDEESPDPAVFIALGDGIAPLKSMIEHAVSIDRLDSLQLWWGTTQPEGHHQAHWARALKESLDNFGYRALPHETPEDLLAELAAARDPSAADLGDARYYLAGPAPLLTRLRRGLAQRGVEAERVRWTET</sequence>
<name>A0A2K8U2F5_9GAMM</name>
<dbReference type="GO" id="GO:0016491">
    <property type="term" value="F:oxidoreductase activity"/>
    <property type="evidence" value="ECO:0007669"/>
    <property type="project" value="InterPro"/>
</dbReference>
<dbReference type="PROSITE" id="PS51384">
    <property type="entry name" value="FAD_FR"/>
    <property type="match status" value="1"/>
</dbReference>
<dbReference type="InterPro" id="IPR017938">
    <property type="entry name" value="Riboflavin_synthase-like_b-brl"/>
</dbReference>
<evidence type="ECO:0000259" key="1">
    <source>
        <dbReference type="PROSITE" id="PS51085"/>
    </source>
</evidence>